<protein>
    <recommendedName>
        <fullName evidence="5">Autolysin</fullName>
    </recommendedName>
    <alternativeName>
        <fullName evidence="4">Cell wall hydrolase</fullName>
    </alternativeName>
</protein>
<dbReference type="Proteomes" id="UP000219356">
    <property type="component" value="Unassembled WGS sequence"/>
</dbReference>
<dbReference type="Gene3D" id="3.40.80.10">
    <property type="entry name" value="Peptidoglycan recognition protein-like"/>
    <property type="match status" value="1"/>
</dbReference>
<feature type="signal peptide" evidence="7">
    <location>
        <begin position="1"/>
        <end position="24"/>
    </location>
</feature>
<evidence type="ECO:0000313" key="10">
    <source>
        <dbReference type="Proteomes" id="UP000219356"/>
    </source>
</evidence>
<evidence type="ECO:0000256" key="5">
    <source>
        <dbReference type="ARBA" id="ARBA00032390"/>
    </source>
</evidence>
<dbReference type="GO" id="GO:0008745">
    <property type="term" value="F:N-acetylmuramoyl-L-alanine amidase activity"/>
    <property type="evidence" value="ECO:0007669"/>
    <property type="project" value="InterPro"/>
</dbReference>
<dbReference type="InterPro" id="IPR036505">
    <property type="entry name" value="Amidase/PGRP_sf"/>
</dbReference>
<dbReference type="CDD" id="cd06583">
    <property type="entry name" value="PGRP"/>
    <property type="match status" value="1"/>
</dbReference>
<feature type="region of interest" description="Disordered" evidence="6">
    <location>
        <begin position="26"/>
        <end position="137"/>
    </location>
</feature>
<evidence type="ECO:0000256" key="3">
    <source>
        <dbReference type="ARBA" id="ARBA00022737"/>
    </source>
</evidence>
<feature type="compositionally biased region" description="Basic and acidic residues" evidence="6">
    <location>
        <begin position="123"/>
        <end position="132"/>
    </location>
</feature>
<organism evidence="9 10">
    <name type="scientific">Terribacillus aidingensis</name>
    <dbReference type="NCBI Taxonomy" id="586416"/>
    <lineage>
        <taxon>Bacteria</taxon>
        <taxon>Bacillati</taxon>
        <taxon>Bacillota</taxon>
        <taxon>Bacilli</taxon>
        <taxon>Bacillales</taxon>
        <taxon>Bacillaceae</taxon>
        <taxon>Terribacillus</taxon>
    </lineage>
</organism>
<keyword evidence="2 7" id="KW-0732">Signal</keyword>
<sequence length="845" mass="94915">MNKIISLIVVVMLCFSIMPFASLAEEREDTESKADPSVDPEVSLPEAASEEEKTETSAQPEEEQQDEQEMAEQPAAVDQNESKSEVEEQVEEQSEILQTNPDQVTEEKSVKEIEEEPETNQGPEKEQTKEAQPKYNELGIKEGTTVYGIDISKLSADELKYIPVDWRDGMGEEESESPSEPRLSAKSSYPNVNNWIKNNTSSAVSIRYEHKTQFPRFNYRFGRGSVEGVVAHETANPNSTIRSEINYMTRNYNNAFVHAFVDHGNIIEIHPTDNAAWGGGYYANQRFVHVELVREDNFADFARSINNYADYIATILAKYNLGVTSAEANGRGTLWSHKAVSRFLGGTNHVDPHGYFAQYGYSWYEFVELVTERYNQKAIKYSKTSKLGHIRSTSARIYPNLSNRSSSTQAGTSRTDQVYYIKKQANVSGTIYYLLSTKPSASSGTIGWMKARDVKEYAHKTISHDKSMYTIKGVGKAYTKAWGGSKDQVYNLASLKGKVITSNLVETVGNNTWIRGTLNGKEVWVHSSFVTDKRKESKTSKLGHLRGGAKIYKDANNKAQYRNAATTDYNQVYYIKKQIERDGQLFYLISYAPSSTKELVGWVKAEQLKTYSHKGYSKKHQTLYLTGSGKSYNKAWGGGKNLVASNLSGSKGKPFYVHLTEKIGNNIWYRGTLDGKQMWLHSAYVTEKNESKTSKLGHLRADAEILSAPGITANAKKAINGYTDEVYYIKKQGVFDKKTYYLISYNPSSVSGTVGWVEAGQMNIHSHKGYSKKQVTLYLTGSGKSYNKAWGGRKNLVSSNLTAYKGKAFHVNLTEKVGNNIWYRGTLNGKQMWLHNAFVSSNVRK</sequence>
<feature type="compositionally biased region" description="Acidic residues" evidence="6">
    <location>
        <begin position="60"/>
        <end position="70"/>
    </location>
</feature>
<evidence type="ECO:0000256" key="6">
    <source>
        <dbReference type="SAM" id="MobiDB-lite"/>
    </source>
</evidence>
<dbReference type="InterPro" id="IPR002502">
    <property type="entry name" value="Amidase_domain"/>
</dbReference>
<dbReference type="EMBL" id="OBEK01000001">
    <property type="protein sequence ID" value="SNZ04645.1"/>
    <property type="molecule type" value="Genomic_DNA"/>
</dbReference>
<name>A0A285N5A1_9BACI</name>
<dbReference type="OrthoDB" id="9816557at2"/>
<evidence type="ECO:0000259" key="8">
    <source>
        <dbReference type="SMART" id="SM00644"/>
    </source>
</evidence>
<accession>A0A285N5A1</accession>
<proteinExistence type="inferred from homology"/>
<dbReference type="GO" id="GO:0009253">
    <property type="term" value="P:peptidoglycan catabolic process"/>
    <property type="evidence" value="ECO:0007669"/>
    <property type="project" value="InterPro"/>
</dbReference>
<dbReference type="InterPro" id="IPR038200">
    <property type="entry name" value="GW_dom_sf"/>
</dbReference>
<dbReference type="AlphaFoldDB" id="A0A285N5A1"/>
<reference evidence="10" key="1">
    <citation type="submission" date="2017-09" db="EMBL/GenBank/DDBJ databases">
        <authorList>
            <person name="Varghese N."/>
            <person name="Submissions S."/>
        </authorList>
    </citation>
    <scope>NUCLEOTIDE SEQUENCE [LARGE SCALE GENOMIC DNA]</scope>
    <source>
        <strain evidence="10">CGMCC 1.8913</strain>
    </source>
</reference>
<keyword evidence="10" id="KW-1185">Reference proteome</keyword>
<evidence type="ECO:0000313" key="9">
    <source>
        <dbReference type="EMBL" id="SNZ04645.1"/>
    </source>
</evidence>
<dbReference type="SUPFAM" id="SSF55846">
    <property type="entry name" value="N-acetylmuramoyl-L-alanine amidase-like"/>
    <property type="match status" value="1"/>
</dbReference>
<dbReference type="Gene3D" id="2.30.30.170">
    <property type="match status" value="6"/>
</dbReference>
<evidence type="ECO:0000256" key="1">
    <source>
        <dbReference type="ARBA" id="ARBA00006088"/>
    </source>
</evidence>
<dbReference type="RefSeq" id="WP_097039280.1">
    <property type="nucleotide sequence ID" value="NZ_OBEK01000001.1"/>
</dbReference>
<evidence type="ECO:0000256" key="2">
    <source>
        <dbReference type="ARBA" id="ARBA00022729"/>
    </source>
</evidence>
<dbReference type="SMART" id="SM00644">
    <property type="entry name" value="Ami_2"/>
    <property type="match status" value="1"/>
</dbReference>
<evidence type="ECO:0000256" key="4">
    <source>
        <dbReference type="ARBA" id="ARBA00030881"/>
    </source>
</evidence>
<keyword evidence="3" id="KW-0677">Repeat</keyword>
<comment type="similarity">
    <text evidence="1">In the N-terminal section; belongs to the N-acetylmuramoyl-L-alanine amidase 2 family.</text>
</comment>
<evidence type="ECO:0000256" key="7">
    <source>
        <dbReference type="SAM" id="SignalP"/>
    </source>
</evidence>
<dbReference type="Pfam" id="PF01510">
    <property type="entry name" value="Amidase_2"/>
    <property type="match status" value="1"/>
</dbReference>
<gene>
    <name evidence="9" type="ORF">SAMN05421503_0717</name>
</gene>
<dbReference type="Pfam" id="PF13457">
    <property type="entry name" value="GW"/>
    <property type="match status" value="5"/>
</dbReference>
<dbReference type="InterPro" id="IPR025987">
    <property type="entry name" value="GW_dom"/>
</dbReference>
<feature type="chain" id="PRO_5013035479" description="Autolysin" evidence="7">
    <location>
        <begin position="25"/>
        <end position="845"/>
    </location>
</feature>
<feature type="domain" description="N-acetylmuramoyl-L-alanine amidase" evidence="8">
    <location>
        <begin position="212"/>
        <end position="353"/>
    </location>
</feature>